<dbReference type="EMBL" id="BKCJ011031197">
    <property type="protein sequence ID" value="GFC70940.1"/>
    <property type="molecule type" value="Genomic_DNA"/>
</dbReference>
<dbReference type="InterPro" id="IPR002941">
    <property type="entry name" value="DNA_methylase_N4/N6"/>
</dbReference>
<evidence type="ECO:0000256" key="2">
    <source>
        <dbReference type="ARBA" id="ARBA00022679"/>
    </source>
</evidence>
<dbReference type="AlphaFoldDB" id="A0A699QQA2"/>
<accession>A0A699QQA2</accession>
<keyword evidence="1" id="KW-0489">Methyltransferase</keyword>
<gene>
    <name evidence="4" type="ORF">Tci_842910</name>
</gene>
<dbReference type="InterPro" id="IPR029063">
    <property type="entry name" value="SAM-dependent_MTases_sf"/>
</dbReference>
<feature type="non-terminal residue" evidence="4">
    <location>
        <position position="1"/>
    </location>
</feature>
<feature type="domain" description="DNA methylase N-4/N-6" evidence="3">
    <location>
        <begin position="2"/>
        <end position="254"/>
    </location>
</feature>
<comment type="caution">
    <text evidence="4">The sequence shown here is derived from an EMBL/GenBank/DDBJ whole genome shotgun (WGS) entry which is preliminary data.</text>
</comment>
<dbReference type="GO" id="GO:0032259">
    <property type="term" value="P:methylation"/>
    <property type="evidence" value="ECO:0007669"/>
    <property type="project" value="UniProtKB-KW"/>
</dbReference>
<evidence type="ECO:0000313" key="4">
    <source>
        <dbReference type="EMBL" id="GFC70940.1"/>
    </source>
</evidence>
<dbReference type="Pfam" id="PF01555">
    <property type="entry name" value="N6_N4_Mtase"/>
    <property type="match status" value="1"/>
</dbReference>
<dbReference type="GO" id="GO:0008170">
    <property type="term" value="F:N-methyltransferase activity"/>
    <property type="evidence" value="ECO:0007669"/>
    <property type="project" value="InterPro"/>
</dbReference>
<sequence length="293" mass="33794">SIDENEVATLKLVMSEIFGEENFRNTFTIRRYDKNLNRQFIEQGLSTFNTGFEYVLCYSKSPDFTFNPVYKASSETRQNFGYWKGFWNDADRPTMRYQLLGYKPETGQWKWKQETGIAAAKNYEEYQKSFADKMTLEEYWESTGKKLQFIRRNPNGKGMNKGVEHWIPPTSGILRNTNWTDIFASKSEPETQGYFDYPKNIDLIKEFIRLGEGSESDIILDFFAGSGSTAHATLAYNQEQGKNHKFLCVQYAEKLAETSEAFEAGLRTIADITRLRLKAVVANKKTKAAGDLY</sequence>
<protein>
    <recommendedName>
        <fullName evidence="3">DNA methylase N-4/N-6 domain-containing protein</fullName>
    </recommendedName>
</protein>
<dbReference type="GO" id="GO:0003677">
    <property type="term" value="F:DNA binding"/>
    <property type="evidence" value="ECO:0007669"/>
    <property type="project" value="InterPro"/>
</dbReference>
<reference evidence="4" key="1">
    <citation type="journal article" date="2019" name="Sci. Rep.">
        <title>Draft genome of Tanacetum cinerariifolium, the natural source of mosquito coil.</title>
        <authorList>
            <person name="Yamashiro T."/>
            <person name="Shiraishi A."/>
            <person name="Satake H."/>
            <person name="Nakayama K."/>
        </authorList>
    </citation>
    <scope>NUCLEOTIDE SEQUENCE</scope>
</reference>
<evidence type="ECO:0000259" key="3">
    <source>
        <dbReference type="Pfam" id="PF01555"/>
    </source>
</evidence>
<evidence type="ECO:0000256" key="1">
    <source>
        <dbReference type="ARBA" id="ARBA00022603"/>
    </source>
</evidence>
<dbReference type="SUPFAM" id="SSF53335">
    <property type="entry name" value="S-adenosyl-L-methionine-dependent methyltransferases"/>
    <property type="match status" value="1"/>
</dbReference>
<proteinExistence type="predicted"/>
<feature type="non-terminal residue" evidence="4">
    <location>
        <position position="293"/>
    </location>
</feature>
<organism evidence="4">
    <name type="scientific">Tanacetum cinerariifolium</name>
    <name type="common">Dalmatian daisy</name>
    <name type="synonym">Chrysanthemum cinerariifolium</name>
    <dbReference type="NCBI Taxonomy" id="118510"/>
    <lineage>
        <taxon>Eukaryota</taxon>
        <taxon>Viridiplantae</taxon>
        <taxon>Streptophyta</taxon>
        <taxon>Embryophyta</taxon>
        <taxon>Tracheophyta</taxon>
        <taxon>Spermatophyta</taxon>
        <taxon>Magnoliopsida</taxon>
        <taxon>eudicotyledons</taxon>
        <taxon>Gunneridae</taxon>
        <taxon>Pentapetalae</taxon>
        <taxon>asterids</taxon>
        <taxon>campanulids</taxon>
        <taxon>Asterales</taxon>
        <taxon>Asteraceae</taxon>
        <taxon>Asteroideae</taxon>
        <taxon>Anthemideae</taxon>
        <taxon>Anthemidinae</taxon>
        <taxon>Tanacetum</taxon>
    </lineage>
</organism>
<name>A0A699QQA2_TANCI</name>
<dbReference type="Gene3D" id="3.40.50.150">
    <property type="entry name" value="Vaccinia Virus protein VP39"/>
    <property type="match status" value="1"/>
</dbReference>
<keyword evidence="2" id="KW-0808">Transferase</keyword>